<dbReference type="AlphaFoldDB" id="A0A1I7X2C4"/>
<evidence type="ECO:0000256" key="1">
    <source>
        <dbReference type="SAM" id="Phobius"/>
    </source>
</evidence>
<dbReference type="Proteomes" id="UP000095283">
    <property type="component" value="Unplaced"/>
</dbReference>
<name>A0A1I7X2C4_HETBA</name>
<keyword evidence="1" id="KW-0812">Transmembrane</keyword>
<evidence type="ECO:0000313" key="3">
    <source>
        <dbReference type="WBParaSite" id="Hba_11624"/>
    </source>
</evidence>
<protein>
    <submittedName>
        <fullName evidence="3">Uncharacterized protein</fullName>
    </submittedName>
</protein>
<feature type="transmembrane region" description="Helical" evidence="1">
    <location>
        <begin position="95"/>
        <end position="116"/>
    </location>
</feature>
<dbReference type="WBParaSite" id="Hba_11624">
    <property type="protein sequence ID" value="Hba_11624"/>
    <property type="gene ID" value="Hba_11624"/>
</dbReference>
<accession>A0A1I7X2C4</accession>
<organism evidence="2 3">
    <name type="scientific">Heterorhabditis bacteriophora</name>
    <name type="common">Entomopathogenic nematode worm</name>
    <dbReference type="NCBI Taxonomy" id="37862"/>
    <lineage>
        <taxon>Eukaryota</taxon>
        <taxon>Metazoa</taxon>
        <taxon>Ecdysozoa</taxon>
        <taxon>Nematoda</taxon>
        <taxon>Chromadorea</taxon>
        <taxon>Rhabditida</taxon>
        <taxon>Rhabditina</taxon>
        <taxon>Rhabditomorpha</taxon>
        <taxon>Strongyloidea</taxon>
        <taxon>Heterorhabditidae</taxon>
        <taxon>Heterorhabditis</taxon>
    </lineage>
</organism>
<reference evidence="3" key="1">
    <citation type="submission" date="2016-11" db="UniProtKB">
        <authorList>
            <consortium name="WormBaseParasite"/>
        </authorList>
    </citation>
    <scope>IDENTIFICATION</scope>
</reference>
<evidence type="ECO:0000313" key="2">
    <source>
        <dbReference type="Proteomes" id="UP000095283"/>
    </source>
</evidence>
<keyword evidence="1" id="KW-0472">Membrane</keyword>
<keyword evidence="1" id="KW-1133">Transmembrane helix</keyword>
<proteinExistence type="predicted"/>
<sequence>MGLPLFLKSMATYEVYCLILIESTNCTYRLFSANSAQGIICRKHGSDMRNNYFRQRSPFESGLCTVFNETPLKSVKNRTPILGSKFPQYESNGKRLFSCCFIICFVFWFVWNIKFLDRKNLIKLNRNKAEEDVVLSASENKSVFHRTTFTFLHPFSLLKYDDTDKLKHTKAKVLCFCLKQKINNKI</sequence>
<keyword evidence="2" id="KW-1185">Reference proteome</keyword>